<keyword evidence="1" id="KW-0732">Signal</keyword>
<comment type="caution">
    <text evidence="2">The sequence shown here is derived from an EMBL/GenBank/DDBJ whole genome shotgun (WGS) entry which is preliminary data.</text>
</comment>
<dbReference type="SUPFAM" id="SSF52047">
    <property type="entry name" value="RNI-like"/>
    <property type="match status" value="1"/>
</dbReference>
<accession>A0A9P5P3E3</accession>
<evidence type="ECO:0000313" key="2">
    <source>
        <dbReference type="EMBL" id="KAF9025918.1"/>
    </source>
</evidence>
<proteinExistence type="predicted"/>
<dbReference type="Gene3D" id="3.80.10.10">
    <property type="entry name" value="Ribonuclease Inhibitor"/>
    <property type="match status" value="1"/>
</dbReference>
<evidence type="ECO:0000313" key="3">
    <source>
        <dbReference type="Proteomes" id="UP000772434"/>
    </source>
</evidence>
<evidence type="ECO:0000256" key="1">
    <source>
        <dbReference type="SAM" id="SignalP"/>
    </source>
</evidence>
<dbReference type="AlphaFoldDB" id="A0A9P5P3E3"/>
<reference evidence="2" key="1">
    <citation type="submission" date="2020-11" db="EMBL/GenBank/DDBJ databases">
        <authorList>
            <consortium name="DOE Joint Genome Institute"/>
            <person name="Ahrendt S."/>
            <person name="Riley R."/>
            <person name="Andreopoulos W."/>
            <person name="Labutti K."/>
            <person name="Pangilinan J."/>
            <person name="Ruiz-Duenas F.J."/>
            <person name="Barrasa J.M."/>
            <person name="Sanchez-Garcia M."/>
            <person name="Camarero S."/>
            <person name="Miyauchi S."/>
            <person name="Serrano A."/>
            <person name="Linde D."/>
            <person name="Babiker R."/>
            <person name="Drula E."/>
            <person name="Ayuso-Fernandez I."/>
            <person name="Pacheco R."/>
            <person name="Padilla G."/>
            <person name="Ferreira P."/>
            <person name="Barriuso J."/>
            <person name="Kellner H."/>
            <person name="Castanera R."/>
            <person name="Alfaro M."/>
            <person name="Ramirez L."/>
            <person name="Pisabarro A.G."/>
            <person name="Kuo A."/>
            <person name="Tritt A."/>
            <person name="Lipzen A."/>
            <person name="He G."/>
            <person name="Yan M."/>
            <person name="Ng V."/>
            <person name="Cullen D."/>
            <person name="Martin F."/>
            <person name="Rosso M.-N."/>
            <person name="Henrissat B."/>
            <person name="Hibbett D."/>
            <person name="Martinez A.T."/>
            <person name="Grigoriev I.V."/>
        </authorList>
    </citation>
    <scope>NUCLEOTIDE SEQUENCE</scope>
    <source>
        <strain evidence="2">AH 40177</strain>
    </source>
</reference>
<sequence>MDSIQAIALLPRLTSLYLTLPAGVYAGVENGFPSLTKLWLSGSTFDTRIFLAVARPKTLRDLFLHWKSTADQSPLADIAAITHLLSSFPLLRSLDINGEALLSLPTGLDEQQLWSIFEPLLELKRLEHLSYNIPLPLSDQKTARIACAWPRLKELDLYESAGAQSSLESLVHFARHCPDLESLHYLIKARTISPSTIIAPTLSPHRLRVFGTEGETDVMNAPAVALSLYQIFPNITYARGAGDGWRMVQRILNAFIFLRKQDRSFEE</sequence>
<protein>
    <submittedName>
        <fullName evidence="2">Uncharacterized protein</fullName>
    </submittedName>
</protein>
<dbReference type="OrthoDB" id="3543113at2759"/>
<organism evidence="2 3">
    <name type="scientific">Rhodocollybia butyracea</name>
    <dbReference type="NCBI Taxonomy" id="206335"/>
    <lineage>
        <taxon>Eukaryota</taxon>
        <taxon>Fungi</taxon>
        <taxon>Dikarya</taxon>
        <taxon>Basidiomycota</taxon>
        <taxon>Agaricomycotina</taxon>
        <taxon>Agaricomycetes</taxon>
        <taxon>Agaricomycetidae</taxon>
        <taxon>Agaricales</taxon>
        <taxon>Marasmiineae</taxon>
        <taxon>Omphalotaceae</taxon>
        <taxon>Rhodocollybia</taxon>
    </lineage>
</organism>
<dbReference type="Proteomes" id="UP000772434">
    <property type="component" value="Unassembled WGS sequence"/>
</dbReference>
<keyword evidence="3" id="KW-1185">Reference proteome</keyword>
<name>A0A9P5P3E3_9AGAR</name>
<feature type="signal peptide" evidence="1">
    <location>
        <begin position="1"/>
        <end position="26"/>
    </location>
</feature>
<dbReference type="InterPro" id="IPR032675">
    <property type="entry name" value="LRR_dom_sf"/>
</dbReference>
<gene>
    <name evidence="2" type="ORF">BDP27DRAFT_1351452</name>
</gene>
<feature type="chain" id="PRO_5040374887" evidence="1">
    <location>
        <begin position="27"/>
        <end position="267"/>
    </location>
</feature>
<dbReference type="EMBL" id="JADNRY010000841">
    <property type="protein sequence ID" value="KAF9025918.1"/>
    <property type="molecule type" value="Genomic_DNA"/>
</dbReference>